<reference evidence="1 2" key="1">
    <citation type="submission" date="2018-06" db="EMBL/GenBank/DDBJ databases">
        <authorList>
            <consortium name="Pathogen Informatics"/>
            <person name="Doyle S."/>
        </authorList>
    </citation>
    <scope>NUCLEOTIDE SEQUENCE [LARGE SCALE GENOMIC DNA]</scope>
    <source>
        <strain evidence="1 2">NCTC13940</strain>
    </source>
</reference>
<evidence type="ECO:0000313" key="1">
    <source>
        <dbReference type="EMBL" id="SQC68802.1"/>
    </source>
</evidence>
<dbReference type="AlphaFoldDB" id="A0A2X3GKN3"/>
<dbReference type="Proteomes" id="UP000250257">
    <property type="component" value="Unassembled WGS sequence"/>
</dbReference>
<sequence length="79" mass="9077">MRTVNNGPKITQERKTVTAMIELYCKKITIHRAYVTRAKIYKTMQCNVWIFADLAKKRARVKNVVSIVTAPIIVIKLSV</sequence>
<name>A0A2X3GKN3_9LIST</name>
<evidence type="ECO:0000313" key="2">
    <source>
        <dbReference type="Proteomes" id="UP000250257"/>
    </source>
</evidence>
<proteinExistence type="predicted"/>
<dbReference type="STRING" id="1214117.LFLEISCH_03570"/>
<gene>
    <name evidence="1" type="ORF">NCTC13940_01229</name>
</gene>
<organism evidence="1 2">
    <name type="scientific">Listeria fleischmannii subsp. fleischmannii</name>
    <dbReference type="NCBI Taxonomy" id="1671902"/>
    <lineage>
        <taxon>Bacteria</taxon>
        <taxon>Bacillati</taxon>
        <taxon>Bacillota</taxon>
        <taxon>Bacilli</taxon>
        <taxon>Bacillales</taxon>
        <taxon>Listeriaceae</taxon>
        <taxon>Listeria</taxon>
    </lineage>
</organism>
<dbReference type="EMBL" id="UAWT01000012">
    <property type="protein sequence ID" value="SQC68802.1"/>
    <property type="molecule type" value="Genomic_DNA"/>
</dbReference>
<accession>A0A2X3GKN3</accession>
<protein>
    <submittedName>
        <fullName evidence="1">Uncharacterized protein</fullName>
    </submittedName>
</protein>